<dbReference type="PANTHER" id="PTHR34070">
    <property type="entry name" value="ARMADILLO-TYPE FOLD"/>
    <property type="match status" value="1"/>
</dbReference>
<protein>
    <submittedName>
        <fullName evidence="2">3-methyladenine DNA glycosylase AlkD</fullName>
    </submittedName>
</protein>
<dbReference type="Gene3D" id="1.25.10.90">
    <property type="match status" value="1"/>
</dbReference>
<evidence type="ECO:0000313" key="2">
    <source>
        <dbReference type="EMBL" id="SDX42467.1"/>
    </source>
</evidence>
<dbReference type="InterPro" id="IPR016024">
    <property type="entry name" value="ARM-type_fold"/>
</dbReference>
<gene>
    <name evidence="2" type="ORF">SAMN05444336_10565</name>
</gene>
<organism evidence="2 3">
    <name type="scientific">Albimonas donghaensis</name>
    <dbReference type="NCBI Taxonomy" id="356660"/>
    <lineage>
        <taxon>Bacteria</taxon>
        <taxon>Pseudomonadati</taxon>
        <taxon>Pseudomonadota</taxon>
        <taxon>Alphaproteobacteria</taxon>
        <taxon>Rhodobacterales</taxon>
        <taxon>Paracoccaceae</taxon>
        <taxon>Albimonas</taxon>
    </lineage>
</organism>
<dbReference type="STRING" id="356660.SAMN05444336_10565"/>
<accession>A0A1H3BKN3</accession>
<dbReference type="RefSeq" id="WP_092683047.1">
    <property type="nucleotide sequence ID" value="NZ_FNMZ01000005.1"/>
</dbReference>
<dbReference type="EMBL" id="FNMZ01000005">
    <property type="protein sequence ID" value="SDX42467.1"/>
    <property type="molecule type" value="Genomic_DNA"/>
</dbReference>
<dbReference type="AlphaFoldDB" id="A0A1H3BKN3"/>
<dbReference type="CDD" id="cd06561">
    <property type="entry name" value="AlkD_like"/>
    <property type="match status" value="1"/>
</dbReference>
<dbReference type="SUPFAM" id="SSF48371">
    <property type="entry name" value="ARM repeat"/>
    <property type="match status" value="1"/>
</dbReference>
<sequence>MSSGAASAPGAAAAPGDDPARPSDPIRPGAAGELAPEPRGRAPDPGEALAQLRALGDPDRAAESARYHKTDREVLGVPVPVIDGLARDWRALDPSVPGRVALASGLWETGVFEARIAAAKLLVQARIKGDGPVWDLVVSWVPDCDGWAISDHVADVGKRRLAADPARLDEVETWTTSSHLWTKRAALVFTLGWSKGRHLSPEDHARRERILGWAEGYADDPEWFIQKAVAWWLRSLSKHDPDRVRAFVDAHGPRMKAFARKEALRLIG</sequence>
<dbReference type="PANTHER" id="PTHR34070:SF1">
    <property type="entry name" value="DNA ALKYLATION REPAIR PROTEIN"/>
    <property type="match status" value="1"/>
</dbReference>
<dbReference type="InterPro" id="IPR014825">
    <property type="entry name" value="DNA_alkylation"/>
</dbReference>
<proteinExistence type="predicted"/>
<evidence type="ECO:0000313" key="3">
    <source>
        <dbReference type="Proteomes" id="UP000199118"/>
    </source>
</evidence>
<reference evidence="2 3" key="1">
    <citation type="submission" date="2016-10" db="EMBL/GenBank/DDBJ databases">
        <authorList>
            <person name="de Groot N.N."/>
        </authorList>
    </citation>
    <scope>NUCLEOTIDE SEQUENCE [LARGE SCALE GENOMIC DNA]</scope>
    <source>
        <strain evidence="2 3">DSM 17890</strain>
    </source>
</reference>
<name>A0A1H3BKN3_9RHOB</name>
<dbReference type="Pfam" id="PF08713">
    <property type="entry name" value="DNA_alkylation"/>
    <property type="match status" value="1"/>
</dbReference>
<evidence type="ECO:0000256" key="1">
    <source>
        <dbReference type="SAM" id="MobiDB-lite"/>
    </source>
</evidence>
<keyword evidence="3" id="KW-1185">Reference proteome</keyword>
<feature type="region of interest" description="Disordered" evidence="1">
    <location>
        <begin position="1"/>
        <end position="48"/>
    </location>
</feature>
<dbReference type="Proteomes" id="UP000199118">
    <property type="component" value="Unassembled WGS sequence"/>
</dbReference>
<dbReference type="OrthoDB" id="9775346at2"/>
<feature type="compositionally biased region" description="Low complexity" evidence="1">
    <location>
        <begin position="1"/>
        <end position="17"/>
    </location>
</feature>